<dbReference type="Pfam" id="PF13581">
    <property type="entry name" value="HATPase_c_2"/>
    <property type="match status" value="1"/>
</dbReference>
<evidence type="ECO:0000313" key="3">
    <source>
        <dbReference type="EMBL" id="PWJ50207.1"/>
    </source>
</evidence>
<dbReference type="PANTHER" id="PTHR35526:SF3">
    <property type="entry name" value="ANTI-SIGMA-F FACTOR RSBW"/>
    <property type="match status" value="1"/>
</dbReference>
<proteinExistence type="predicted"/>
<protein>
    <submittedName>
        <fullName evidence="3">Anti-sigma regulatory factor (Ser/Thr protein kinase)</fullName>
    </submittedName>
</protein>
<evidence type="ECO:0000256" key="1">
    <source>
        <dbReference type="ARBA" id="ARBA00022527"/>
    </source>
</evidence>
<sequence length="126" mass="13745">MTETVLPCGPEAAGQARRLVARACADAQLPPDACDSALLCTSELVTNAIVHGRSDVRLWMKADRGWLRIEVGDDNSRHPHLQPADDGALDGRGLFIVDLLTTRWGVRDDSIGKVVWFELRADPVAD</sequence>
<dbReference type="Gene3D" id="3.30.565.10">
    <property type="entry name" value="Histidine kinase-like ATPase, C-terminal domain"/>
    <property type="match status" value="1"/>
</dbReference>
<evidence type="ECO:0000259" key="2">
    <source>
        <dbReference type="Pfam" id="PF13581"/>
    </source>
</evidence>
<dbReference type="Proteomes" id="UP000245469">
    <property type="component" value="Unassembled WGS sequence"/>
</dbReference>
<organism evidence="3 4">
    <name type="scientific">Quadrisphaera granulorum</name>
    <dbReference type="NCBI Taxonomy" id="317664"/>
    <lineage>
        <taxon>Bacteria</taxon>
        <taxon>Bacillati</taxon>
        <taxon>Actinomycetota</taxon>
        <taxon>Actinomycetes</taxon>
        <taxon>Kineosporiales</taxon>
        <taxon>Kineosporiaceae</taxon>
        <taxon>Quadrisphaera</taxon>
    </lineage>
</organism>
<comment type="caution">
    <text evidence="3">The sequence shown here is derived from an EMBL/GenBank/DDBJ whole genome shotgun (WGS) entry which is preliminary data.</text>
</comment>
<dbReference type="InterPro" id="IPR036890">
    <property type="entry name" value="HATPase_C_sf"/>
</dbReference>
<name>A0A316AJR5_9ACTN</name>
<dbReference type="InterPro" id="IPR003594">
    <property type="entry name" value="HATPase_dom"/>
</dbReference>
<dbReference type="RefSeq" id="WP_170131566.1">
    <property type="nucleotide sequence ID" value="NZ_QGDQ01000023.1"/>
</dbReference>
<dbReference type="InterPro" id="IPR050267">
    <property type="entry name" value="Anti-sigma-factor_SerPK"/>
</dbReference>
<feature type="domain" description="Histidine kinase/HSP90-like ATPase" evidence="2">
    <location>
        <begin position="10"/>
        <end position="117"/>
    </location>
</feature>
<accession>A0A316AJR5</accession>
<keyword evidence="4" id="KW-1185">Reference proteome</keyword>
<dbReference type="CDD" id="cd16936">
    <property type="entry name" value="HATPase_RsbW-like"/>
    <property type="match status" value="1"/>
</dbReference>
<keyword evidence="1" id="KW-0808">Transferase</keyword>
<gene>
    <name evidence="3" type="ORF">BXY45_12315</name>
</gene>
<dbReference type="AlphaFoldDB" id="A0A316AJR5"/>
<evidence type="ECO:0000313" key="4">
    <source>
        <dbReference type="Proteomes" id="UP000245469"/>
    </source>
</evidence>
<dbReference type="PANTHER" id="PTHR35526">
    <property type="entry name" value="ANTI-SIGMA-F FACTOR RSBW-RELATED"/>
    <property type="match status" value="1"/>
</dbReference>
<keyword evidence="1" id="KW-0418">Kinase</keyword>
<keyword evidence="1" id="KW-0723">Serine/threonine-protein kinase</keyword>
<dbReference type="SUPFAM" id="SSF55874">
    <property type="entry name" value="ATPase domain of HSP90 chaperone/DNA topoisomerase II/histidine kinase"/>
    <property type="match status" value="1"/>
</dbReference>
<dbReference type="EMBL" id="QGDQ01000023">
    <property type="protein sequence ID" value="PWJ50207.1"/>
    <property type="molecule type" value="Genomic_DNA"/>
</dbReference>
<reference evidence="3 4" key="1">
    <citation type="submission" date="2018-03" db="EMBL/GenBank/DDBJ databases">
        <title>Genomic Encyclopedia of Archaeal and Bacterial Type Strains, Phase II (KMG-II): from individual species to whole genera.</title>
        <authorList>
            <person name="Goeker M."/>
        </authorList>
    </citation>
    <scope>NUCLEOTIDE SEQUENCE [LARGE SCALE GENOMIC DNA]</scope>
    <source>
        <strain evidence="3 4">DSM 44889</strain>
    </source>
</reference>
<dbReference type="GO" id="GO:0004674">
    <property type="term" value="F:protein serine/threonine kinase activity"/>
    <property type="evidence" value="ECO:0007669"/>
    <property type="project" value="UniProtKB-KW"/>
</dbReference>